<dbReference type="GO" id="GO:0000502">
    <property type="term" value="C:proteasome complex"/>
    <property type="evidence" value="ECO:0007669"/>
    <property type="project" value="UniProtKB-KW"/>
</dbReference>
<dbReference type="AlphaFoldDB" id="A0A2B4S8I0"/>
<dbReference type="OrthoDB" id="10250600at2759"/>
<keyword evidence="4" id="KW-1185">Reference proteome</keyword>
<dbReference type="GO" id="GO:0043248">
    <property type="term" value="P:proteasome assembly"/>
    <property type="evidence" value="ECO:0007669"/>
    <property type="project" value="InterPro"/>
</dbReference>
<evidence type="ECO:0000256" key="1">
    <source>
        <dbReference type="ARBA" id="ARBA00006823"/>
    </source>
</evidence>
<accession>A0A2B4S8I0</accession>
<dbReference type="InterPro" id="IPR019538">
    <property type="entry name" value="PSMD5"/>
</dbReference>
<protein>
    <recommendedName>
        <fullName evidence="2">26S proteasome non-ATPase regulatory subunit 5</fullName>
    </recommendedName>
</protein>
<dbReference type="InterPro" id="IPR016024">
    <property type="entry name" value="ARM-type_fold"/>
</dbReference>
<comment type="similarity">
    <text evidence="1">Belongs to the proteasome subunit S5B/HSM3 family.</text>
</comment>
<dbReference type="Pfam" id="PF10508">
    <property type="entry name" value="Proteasom_PSMB"/>
    <property type="match status" value="1"/>
</dbReference>
<proteinExistence type="inferred from homology"/>
<comment type="caution">
    <text evidence="3">The sequence shown here is derived from an EMBL/GenBank/DDBJ whole genome shotgun (WGS) entry which is preliminary data.</text>
</comment>
<dbReference type="SUPFAM" id="SSF48371">
    <property type="entry name" value="ARM repeat"/>
    <property type="match status" value="1"/>
</dbReference>
<dbReference type="STRING" id="50429.A0A2B4S8I0"/>
<keyword evidence="3" id="KW-0647">Proteasome</keyword>
<dbReference type="PANTHER" id="PTHR13554">
    <property type="entry name" value="26S PROTEASOME NON-ATPASE REGULATORY SUBUNIT 5-RELATED"/>
    <property type="match status" value="1"/>
</dbReference>
<dbReference type="PANTHER" id="PTHR13554:SF10">
    <property type="entry name" value="26S PROTEASOME NON-ATPASE REGULATORY SUBUNIT 5"/>
    <property type="match status" value="1"/>
</dbReference>
<evidence type="ECO:0000256" key="2">
    <source>
        <dbReference type="ARBA" id="ARBA00014933"/>
    </source>
</evidence>
<sequence>MAAEKCVEIVQRLSNTSVRELMITLQDLSALLNSPSFSLREIAPHIPVRLLFGCFSTTNDEQISLCKGILSKLLSIEKADAVITQYHDFIIEGLNHPQSEVREFCLGELERCSTTVNGLLAILDNVDILVYTTRALSNESLACVKLASNTLINTAKHESGLEILFQHLIQSEIEELLTQKEVIRFRVYELMVTVQGLSKKAFELCRKSGVLEKLAKELDGDDILLRLNSIELLTQLADSGTNGLMFVEESGTANKLNHLLITAEADPLMSLMLPNIIRFFGYLAQSRPAEVTQQYPVFLQIVISFLTAADPSLKLIAIETVGAVSHSEAGLRVLFDDKSRIQEVMKILCTNISSSQADVKTRSLETLALIFHSTEVPSEDLSVLTKSLFSAMTSNPFQELMEISKQPFQDVHFAVLKVLRSLAKYRWAQENMTTCPGFLEYLLDRKTETDKTGKELKYEFIAELVHSPFSKEVFDKPIHLRLREYEREGPFYVRAEAAVAFEGAD</sequence>
<dbReference type="EMBL" id="LSMT01000131">
    <property type="protein sequence ID" value="PFX26201.1"/>
    <property type="molecule type" value="Genomic_DNA"/>
</dbReference>
<dbReference type="Gene3D" id="1.25.10.10">
    <property type="entry name" value="Leucine-rich Repeat Variant"/>
    <property type="match status" value="2"/>
</dbReference>
<name>A0A2B4S8I0_STYPI</name>
<evidence type="ECO:0000313" key="3">
    <source>
        <dbReference type="EMBL" id="PFX26201.1"/>
    </source>
</evidence>
<gene>
    <name evidence="3" type="primary">PSMD5</name>
    <name evidence="3" type="ORF">AWC38_SpisGene9123</name>
</gene>
<reference evidence="4" key="1">
    <citation type="journal article" date="2017" name="bioRxiv">
        <title>Comparative analysis of the genomes of Stylophora pistillata and Acropora digitifera provides evidence for extensive differences between species of corals.</title>
        <authorList>
            <person name="Voolstra C.R."/>
            <person name="Li Y."/>
            <person name="Liew Y.J."/>
            <person name="Baumgarten S."/>
            <person name="Zoccola D."/>
            <person name="Flot J.-F."/>
            <person name="Tambutte S."/>
            <person name="Allemand D."/>
            <person name="Aranda M."/>
        </authorList>
    </citation>
    <scope>NUCLEOTIDE SEQUENCE [LARGE SCALE GENOMIC DNA]</scope>
</reference>
<dbReference type="GO" id="GO:0005829">
    <property type="term" value="C:cytosol"/>
    <property type="evidence" value="ECO:0007669"/>
    <property type="project" value="TreeGrafter"/>
</dbReference>
<evidence type="ECO:0000313" key="4">
    <source>
        <dbReference type="Proteomes" id="UP000225706"/>
    </source>
</evidence>
<dbReference type="InterPro" id="IPR011989">
    <property type="entry name" value="ARM-like"/>
</dbReference>
<organism evidence="3 4">
    <name type="scientific">Stylophora pistillata</name>
    <name type="common">Smooth cauliflower coral</name>
    <dbReference type="NCBI Taxonomy" id="50429"/>
    <lineage>
        <taxon>Eukaryota</taxon>
        <taxon>Metazoa</taxon>
        <taxon>Cnidaria</taxon>
        <taxon>Anthozoa</taxon>
        <taxon>Hexacorallia</taxon>
        <taxon>Scleractinia</taxon>
        <taxon>Astrocoeniina</taxon>
        <taxon>Pocilloporidae</taxon>
        <taxon>Stylophora</taxon>
    </lineage>
</organism>
<dbReference type="Proteomes" id="UP000225706">
    <property type="component" value="Unassembled WGS sequence"/>
</dbReference>